<dbReference type="GO" id="GO:0036503">
    <property type="term" value="P:ERAD pathway"/>
    <property type="evidence" value="ECO:0007669"/>
    <property type="project" value="TreeGrafter"/>
</dbReference>
<dbReference type="GO" id="GO:0005789">
    <property type="term" value="C:endoplasmic reticulum membrane"/>
    <property type="evidence" value="ECO:0007669"/>
    <property type="project" value="UniProtKB-SubCell"/>
</dbReference>
<dbReference type="InterPro" id="IPR011009">
    <property type="entry name" value="Kinase-like_dom_sf"/>
</dbReference>
<dbReference type="Pfam" id="PF00262">
    <property type="entry name" value="Calreticulin"/>
    <property type="match status" value="1"/>
</dbReference>
<dbReference type="PROSITE" id="PS00803">
    <property type="entry name" value="CALRETICULIN_1"/>
    <property type="match status" value="1"/>
</dbReference>
<dbReference type="GO" id="GO:0005509">
    <property type="term" value="F:calcium ion binding"/>
    <property type="evidence" value="ECO:0007669"/>
    <property type="project" value="InterPro"/>
</dbReference>
<dbReference type="PROSITE" id="PS00804">
    <property type="entry name" value="CALRETICULIN_2"/>
    <property type="match status" value="1"/>
</dbReference>
<evidence type="ECO:0000256" key="16">
    <source>
        <dbReference type="PIRSR" id="PIRSR601580-3"/>
    </source>
</evidence>
<dbReference type="GO" id="GO:0051082">
    <property type="term" value="F:unfolded protein binding"/>
    <property type="evidence" value="ECO:0007669"/>
    <property type="project" value="InterPro"/>
</dbReference>
<dbReference type="FunFam" id="1.10.510.10:FF:000355">
    <property type="entry name" value="Integrin-linked protein kinase family"/>
    <property type="match status" value="1"/>
</dbReference>
<dbReference type="SUPFAM" id="SSF48403">
    <property type="entry name" value="Ankyrin repeat"/>
    <property type="match status" value="1"/>
</dbReference>
<organism evidence="20 21">
    <name type="scientific">Dorcoceras hygrometricum</name>
    <dbReference type="NCBI Taxonomy" id="472368"/>
    <lineage>
        <taxon>Eukaryota</taxon>
        <taxon>Viridiplantae</taxon>
        <taxon>Streptophyta</taxon>
        <taxon>Embryophyta</taxon>
        <taxon>Tracheophyta</taxon>
        <taxon>Spermatophyta</taxon>
        <taxon>Magnoliopsida</taxon>
        <taxon>eudicotyledons</taxon>
        <taxon>Gunneridae</taxon>
        <taxon>Pentapetalae</taxon>
        <taxon>asterids</taxon>
        <taxon>lamiids</taxon>
        <taxon>Lamiales</taxon>
        <taxon>Gesneriaceae</taxon>
        <taxon>Didymocarpoideae</taxon>
        <taxon>Trichosporeae</taxon>
        <taxon>Loxocarpinae</taxon>
        <taxon>Dorcoceras</taxon>
    </lineage>
</organism>
<dbReference type="PROSITE" id="PS00108">
    <property type="entry name" value="PROTEIN_KINASE_ST"/>
    <property type="match status" value="1"/>
</dbReference>
<dbReference type="SMART" id="SM00220">
    <property type="entry name" value="S_TKc"/>
    <property type="match status" value="1"/>
</dbReference>
<sequence length="1234" mass="138897">MMDMASKMRHGLSRQFSVESMKKIAIYSFGRQNSLDPIRNNFRFTFGRQSSMDPIRRSPLEDDSSDGLRVPENLDYTMQLLFMASKGDVIAVQDLLDEGKDVNSIDLDGRTALHIASCEGHLEVVKLLLSWKANIDARDRWGSTAAADAKYYGNIEVYEFLKSCGAKVPKSKKTPMAVANPGEVPEYELNPLEIQIRKIDGISKGSYQVAKWNGTRVSVKILDKDSHAVPECIMYQLVRPAGSKGGRMTTTRSETEWEAFERLVIASRENVNKMQEAMNAMTGKLVSVNESLSEMRSLIEIIRQEEAYERPETEEQYVLEGVVESLESPAKEDRGGDCEGLLLAMRRSEILAVDDTDPVGQHLASMDLARSREEEELLLSTRTGKRQSEEERMGEAQVQERTTDLPPLHLGREEDVFGPVNTSIQAQQAKRQTMVITRGNGRIGGSLGEAWKMRNLLEEFYGDHGIRPPTIIGVREHVFTGNVSSSAYFMSSQESSFTFFEDFLSSPHLQIHRGNISVLRIIDPSEGCQISALIMEDRKRKIWIVQCLLLLSIGCLSQLRASDDVKFYESFDEKFEGRWVVSEKEDYNCVWKHSKSEGHDDYGFLVSDKAKKHAIVKVLEEPVELKDETVVLQFEVRLQEGLECGGAYIKYLRPQDAGWIPKNFDNESPYTIMFGPDKCGATNKVHFILKHENPKTGKYIEHHLKYPPSGPSDGFWMPINMLLTRMTIHIVVVCLRQISESQQQKDSGAAGWGKLREATLFALGSVSEQLLRTEATGPAMQNMLEQILIDDVATGVHVYPFLYTRLFTSVAKFSSVMNQQVTEHFLYAAIRTVGMDESPPVKVLALAFEGQGPLLLVAEDVESKALATRIQNKMSTGLKVCANKAPGFGENKKSGLQELVVLTRGQELTEELGLYLDEVNLDRLGSCKKVSISKDDIVILNGAGEKKDVEGSSKQSRSAFKHELTLLEKVRHPNVIQFVGAVTQNVPMMIVLECHSRGDLASYLRKQGRLSPSKVLRFALEIARGMNFLHECKPEPIVHCDLKPKNILLDSGGLLKVAGFGVIQLSTFSSNKVKLLQPDAIDRSNLYMAPEIYKDEIFDRSVDVHSFGLILYEMMEGTPLLVSKSPEEAAKLICLDEMRPTFKTKSKSFPPELRELIEECWHPDCVVRPTFSEIIVRLDKISVNCSKQGSWIDTFKLPWYACSLFHFLLLVHLYYYSPLYICSPKLKCELCQNC</sequence>
<keyword evidence="21" id="KW-1185">Reference proteome</keyword>
<comment type="similarity">
    <text evidence="2">Belongs to the calreticulin family.</text>
</comment>
<dbReference type="PANTHER" id="PTHR11073">
    <property type="entry name" value="CALRETICULIN AND CALNEXIN"/>
    <property type="match status" value="1"/>
</dbReference>
<comment type="subcellular location">
    <subcellularLocation>
        <location evidence="1">Endoplasmic reticulum membrane</location>
        <topology evidence="1">Single-pass type I membrane protein</topology>
    </subcellularLocation>
</comment>
<evidence type="ECO:0000256" key="2">
    <source>
        <dbReference type="ARBA" id="ARBA00010983"/>
    </source>
</evidence>
<evidence type="ECO:0000256" key="15">
    <source>
        <dbReference type="ARBA" id="ARBA00048679"/>
    </source>
</evidence>
<keyword evidence="6" id="KW-0677">Repeat</keyword>
<evidence type="ECO:0000256" key="6">
    <source>
        <dbReference type="ARBA" id="ARBA00022737"/>
    </source>
</evidence>
<feature type="repeat" description="ANK" evidence="17">
    <location>
        <begin position="108"/>
        <end position="140"/>
    </location>
</feature>
<dbReference type="AlphaFoldDB" id="A0A2Z7D647"/>
<evidence type="ECO:0000256" key="5">
    <source>
        <dbReference type="ARBA" id="ARBA00022729"/>
    </source>
</evidence>
<dbReference type="Pfam" id="PF07714">
    <property type="entry name" value="PK_Tyr_Ser-Thr"/>
    <property type="match status" value="1"/>
</dbReference>
<dbReference type="SUPFAM" id="SSF52029">
    <property type="entry name" value="GroEL apical domain-like"/>
    <property type="match status" value="1"/>
</dbReference>
<dbReference type="Gene3D" id="3.50.7.10">
    <property type="entry name" value="GroEL"/>
    <property type="match status" value="1"/>
</dbReference>
<keyword evidence="9" id="KW-0256">Endoplasmic reticulum</keyword>
<dbReference type="InterPro" id="IPR000719">
    <property type="entry name" value="Prot_kinase_dom"/>
</dbReference>
<dbReference type="OrthoDB" id="1432960at2759"/>
<evidence type="ECO:0000313" key="20">
    <source>
        <dbReference type="EMBL" id="KZV52596.1"/>
    </source>
</evidence>
<dbReference type="Pfam" id="PF12796">
    <property type="entry name" value="Ank_2"/>
    <property type="match status" value="1"/>
</dbReference>
<reference evidence="20 21" key="1">
    <citation type="journal article" date="2015" name="Proc. Natl. Acad. Sci. U.S.A.">
        <title>The resurrection genome of Boea hygrometrica: A blueprint for survival of dehydration.</title>
        <authorList>
            <person name="Xiao L."/>
            <person name="Yang G."/>
            <person name="Zhang L."/>
            <person name="Yang X."/>
            <person name="Zhao S."/>
            <person name="Ji Z."/>
            <person name="Zhou Q."/>
            <person name="Hu M."/>
            <person name="Wang Y."/>
            <person name="Chen M."/>
            <person name="Xu Y."/>
            <person name="Jin H."/>
            <person name="Xiao X."/>
            <person name="Hu G."/>
            <person name="Bao F."/>
            <person name="Hu Y."/>
            <person name="Wan P."/>
            <person name="Li L."/>
            <person name="Deng X."/>
            <person name="Kuang T."/>
            <person name="Xiang C."/>
            <person name="Zhu J.K."/>
            <person name="Oliver M.J."/>
            <person name="He Y."/>
        </authorList>
    </citation>
    <scope>NUCLEOTIDE SEQUENCE [LARGE SCALE GENOMIC DNA]</scope>
    <source>
        <strain evidence="21">cv. XS01</strain>
    </source>
</reference>
<dbReference type="Gene3D" id="3.30.200.20">
    <property type="entry name" value="Phosphorylase Kinase, domain 1"/>
    <property type="match status" value="1"/>
</dbReference>
<evidence type="ECO:0000256" key="10">
    <source>
        <dbReference type="ARBA" id="ARBA00022837"/>
    </source>
</evidence>
<evidence type="ECO:0000313" key="21">
    <source>
        <dbReference type="Proteomes" id="UP000250235"/>
    </source>
</evidence>
<dbReference type="EMBL" id="KQ991030">
    <property type="protein sequence ID" value="KZV52596.1"/>
    <property type="molecule type" value="Genomic_DNA"/>
</dbReference>
<gene>
    <name evidence="20" type="ORF">F511_24793</name>
</gene>
<dbReference type="Gene3D" id="2.60.120.200">
    <property type="match status" value="1"/>
</dbReference>
<keyword evidence="10" id="KW-0106">Calcium</keyword>
<dbReference type="FunFam" id="1.25.40.20:FF:000211">
    <property type="entry name" value="Integrin-linked protein kinase 1"/>
    <property type="match status" value="1"/>
</dbReference>
<evidence type="ECO:0000256" key="4">
    <source>
        <dbReference type="ARBA" id="ARBA00022679"/>
    </source>
</evidence>
<dbReference type="Proteomes" id="UP000250235">
    <property type="component" value="Unassembled WGS sequence"/>
</dbReference>
<dbReference type="InterPro" id="IPR008271">
    <property type="entry name" value="Ser/Thr_kinase_AS"/>
</dbReference>
<dbReference type="PRINTS" id="PR00626">
    <property type="entry name" value="CALRETICULIN"/>
</dbReference>
<dbReference type="SUPFAM" id="SSF49899">
    <property type="entry name" value="Concanavalin A-like lectins/glucanases"/>
    <property type="match status" value="1"/>
</dbReference>
<evidence type="ECO:0000256" key="9">
    <source>
        <dbReference type="ARBA" id="ARBA00022824"/>
    </source>
</evidence>
<dbReference type="InterPro" id="IPR013320">
    <property type="entry name" value="ConA-like_dom_sf"/>
</dbReference>
<feature type="domain" description="Protein kinase" evidence="19">
    <location>
        <begin position="843"/>
        <end position="1181"/>
    </location>
</feature>
<dbReference type="InterPro" id="IPR001245">
    <property type="entry name" value="Ser-Thr/Tyr_kinase_cat_dom"/>
</dbReference>
<evidence type="ECO:0000256" key="3">
    <source>
        <dbReference type="ARBA" id="ARBA00012513"/>
    </source>
</evidence>
<keyword evidence="7" id="KW-0547">Nucleotide-binding</keyword>
<keyword evidence="13 16" id="KW-1015">Disulfide bond</keyword>
<dbReference type="InterPro" id="IPR018124">
    <property type="entry name" value="Calret/calnex_CS"/>
</dbReference>
<evidence type="ECO:0000256" key="18">
    <source>
        <dbReference type="SAM" id="MobiDB-lite"/>
    </source>
</evidence>
<evidence type="ECO:0000256" key="13">
    <source>
        <dbReference type="ARBA" id="ARBA00023157"/>
    </source>
</evidence>
<evidence type="ECO:0000256" key="12">
    <source>
        <dbReference type="ARBA" id="ARBA00023043"/>
    </source>
</evidence>
<dbReference type="Gene3D" id="1.25.40.20">
    <property type="entry name" value="Ankyrin repeat-containing domain"/>
    <property type="match status" value="1"/>
</dbReference>
<evidence type="ECO:0000256" key="8">
    <source>
        <dbReference type="ARBA" id="ARBA00022777"/>
    </source>
</evidence>
<evidence type="ECO:0000256" key="17">
    <source>
        <dbReference type="PROSITE-ProRule" id="PRU00023"/>
    </source>
</evidence>
<accession>A0A2Z7D647</accession>
<dbReference type="InterPro" id="IPR036770">
    <property type="entry name" value="Ankyrin_rpt-contain_sf"/>
</dbReference>
<dbReference type="SUPFAM" id="SSF56112">
    <property type="entry name" value="Protein kinase-like (PK-like)"/>
    <property type="match status" value="1"/>
</dbReference>
<dbReference type="PROSITE" id="PS50011">
    <property type="entry name" value="PROTEIN_KINASE_DOM"/>
    <property type="match status" value="1"/>
</dbReference>
<keyword evidence="5" id="KW-0732">Signal</keyword>
<feature type="region of interest" description="Disordered" evidence="18">
    <location>
        <begin position="379"/>
        <end position="401"/>
    </location>
</feature>
<dbReference type="GO" id="GO:0005524">
    <property type="term" value="F:ATP binding"/>
    <property type="evidence" value="ECO:0007669"/>
    <property type="project" value="UniProtKB-KW"/>
</dbReference>
<keyword evidence="12 17" id="KW-0040">ANK repeat</keyword>
<dbReference type="FunFam" id="3.30.200.20:FF:000180">
    <property type="entry name" value="serine/threonine-protein kinase STY46-like"/>
    <property type="match status" value="1"/>
</dbReference>
<protein>
    <recommendedName>
        <fullName evidence="3">non-specific serine/threonine protein kinase</fullName>
        <ecNumber evidence="3">2.7.11.1</ecNumber>
    </recommendedName>
</protein>
<comment type="catalytic activity">
    <reaction evidence="14">
        <text>L-threonyl-[protein] + ATP = O-phospho-L-threonyl-[protein] + ADP + H(+)</text>
        <dbReference type="Rhea" id="RHEA:46608"/>
        <dbReference type="Rhea" id="RHEA-COMP:11060"/>
        <dbReference type="Rhea" id="RHEA-COMP:11605"/>
        <dbReference type="ChEBI" id="CHEBI:15378"/>
        <dbReference type="ChEBI" id="CHEBI:30013"/>
        <dbReference type="ChEBI" id="CHEBI:30616"/>
        <dbReference type="ChEBI" id="CHEBI:61977"/>
        <dbReference type="ChEBI" id="CHEBI:456216"/>
        <dbReference type="EC" id="2.7.11.1"/>
    </reaction>
</comment>
<dbReference type="Gene3D" id="1.10.510.10">
    <property type="entry name" value="Transferase(Phosphotransferase) domain 1"/>
    <property type="match status" value="1"/>
</dbReference>
<evidence type="ECO:0000256" key="14">
    <source>
        <dbReference type="ARBA" id="ARBA00047899"/>
    </source>
</evidence>
<evidence type="ECO:0000256" key="1">
    <source>
        <dbReference type="ARBA" id="ARBA00004115"/>
    </source>
</evidence>
<dbReference type="EC" id="2.7.11.1" evidence="3"/>
<keyword evidence="11" id="KW-0067">ATP-binding</keyword>
<evidence type="ECO:0000259" key="19">
    <source>
        <dbReference type="PROSITE" id="PS50011"/>
    </source>
</evidence>
<dbReference type="InterPro" id="IPR002110">
    <property type="entry name" value="Ankyrin_rpt"/>
</dbReference>
<keyword evidence="8" id="KW-0418">Kinase</keyword>
<evidence type="ECO:0000256" key="11">
    <source>
        <dbReference type="ARBA" id="ARBA00022840"/>
    </source>
</evidence>
<evidence type="ECO:0000256" key="7">
    <source>
        <dbReference type="ARBA" id="ARBA00022741"/>
    </source>
</evidence>
<comment type="catalytic activity">
    <reaction evidence="15">
        <text>L-seryl-[protein] + ATP = O-phospho-L-seryl-[protein] + ADP + H(+)</text>
        <dbReference type="Rhea" id="RHEA:17989"/>
        <dbReference type="Rhea" id="RHEA-COMP:9863"/>
        <dbReference type="Rhea" id="RHEA-COMP:11604"/>
        <dbReference type="ChEBI" id="CHEBI:15378"/>
        <dbReference type="ChEBI" id="CHEBI:29999"/>
        <dbReference type="ChEBI" id="CHEBI:30616"/>
        <dbReference type="ChEBI" id="CHEBI:83421"/>
        <dbReference type="ChEBI" id="CHEBI:456216"/>
        <dbReference type="EC" id="2.7.11.1"/>
    </reaction>
</comment>
<name>A0A2Z7D647_9LAMI</name>
<dbReference type="PROSITE" id="PS50297">
    <property type="entry name" value="ANK_REP_REGION"/>
    <property type="match status" value="1"/>
</dbReference>
<dbReference type="PROSITE" id="PS50088">
    <property type="entry name" value="ANK_REPEAT"/>
    <property type="match status" value="1"/>
</dbReference>
<dbReference type="FunFam" id="2.60.120.200:FF:000048">
    <property type="entry name" value="Calnexin homolog"/>
    <property type="match status" value="1"/>
</dbReference>
<proteinExistence type="inferred from homology"/>
<feature type="disulfide bond" evidence="16">
    <location>
        <begin position="644"/>
        <end position="679"/>
    </location>
</feature>
<dbReference type="PANTHER" id="PTHR11073:SF1">
    <property type="entry name" value="CALNEXIN 14D-RELATED"/>
    <property type="match status" value="1"/>
</dbReference>
<dbReference type="SMART" id="SM00248">
    <property type="entry name" value="ANK"/>
    <property type="match status" value="3"/>
</dbReference>
<dbReference type="GO" id="GO:0004674">
    <property type="term" value="F:protein serine/threonine kinase activity"/>
    <property type="evidence" value="ECO:0007669"/>
    <property type="project" value="UniProtKB-EC"/>
</dbReference>
<dbReference type="GO" id="GO:0006457">
    <property type="term" value="P:protein folding"/>
    <property type="evidence" value="ECO:0007669"/>
    <property type="project" value="InterPro"/>
</dbReference>
<dbReference type="InterPro" id="IPR001580">
    <property type="entry name" value="Calret/calnex"/>
</dbReference>
<keyword evidence="4" id="KW-0808">Transferase</keyword>
<dbReference type="InterPro" id="IPR027409">
    <property type="entry name" value="GroEL-like_apical_dom_sf"/>
</dbReference>